<dbReference type="InterPro" id="IPR052729">
    <property type="entry name" value="Acyl/Acetyltrans_Enzymes"/>
</dbReference>
<dbReference type="CDD" id="cd04301">
    <property type="entry name" value="NAT_SF"/>
    <property type="match status" value="1"/>
</dbReference>
<keyword evidence="2" id="KW-0808">Transferase</keyword>
<dbReference type="Pfam" id="PF00583">
    <property type="entry name" value="Acetyltransf_1"/>
    <property type="match status" value="1"/>
</dbReference>
<dbReference type="PANTHER" id="PTHR47237:SF1">
    <property type="entry name" value="SLL0310 PROTEIN"/>
    <property type="match status" value="1"/>
</dbReference>
<dbReference type="EC" id="2.3.1.-" evidence="2"/>
<dbReference type="InterPro" id="IPR016181">
    <property type="entry name" value="Acyl_CoA_acyltransferase"/>
</dbReference>
<keyword evidence="2" id="KW-0012">Acyltransferase</keyword>
<proteinExistence type="predicted"/>
<dbReference type="PROSITE" id="PS51186">
    <property type="entry name" value="GNAT"/>
    <property type="match status" value="1"/>
</dbReference>
<name>A0ABU1BFY9_PSEHA</name>
<dbReference type="Pfam" id="PF18014">
    <property type="entry name" value="Acetyltransf_18"/>
    <property type="match status" value="1"/>
</dbReference>
<evidence type="ECO:0000313" key="3">
    <source>
        <dbReference type="Proteomes" id="UP001226574"/>
    </source>
</evidence>
<evidence type="ECO:0000259" key="1">
    <source>
        <dbReference type="PROSITE" id="PS51186"/>
    </source>
</evidence>
<dbReference type="RefSeq" id="WP_309039479.1">
    <property type="nucleotide sequence ID" value="NZ_JAVIFY010000013.1"/>
</dbReference>
<dbReference type="GO" id="GO:0016746">
    <property type="term" value="F:acyltransferase activity"/>
    <property type="evidence" value="ECO:0007669"/>
    <property type="project" value="UniProtKB-KW"/>
</dbReference>
<sequence length="283" mass="31258">MQEQRLTIKVMSKEEVNIAVEWAALEGWNPGLHDAHSYYQADPHGFLIGYLGDEAVATISVVKYNSDFAFLGFYIVKPEYRGKGYGMQIWQAGLSYLKGCNIALDGVIEQQANYKKSGFSFAYNNIRFAGVADGQLAKNDHIIELARLPFSAIADYEKPLFPAARADFLQSWISQANSHALGVLDNDKLAGYGVIRACREGFKIGPLYANTPQLAESLFLALKASAPTGETIYLDVPNINQAAMALAQRYNMQPSFETARMYTQQPPTTPLSKVFGITSFEIG</sequence>
<dbReference type="InterPro" id="IPR041496">
    <property type="entry name" value="YitH/HolE_GNAT"/>
</dbReference>
<dbReference type="Proteomes" id="UP001226574">
    <property type="component" value="Unassembled WGS sequence"/>
</dbReference>
<evidence type="ECO:0000313" key="2">
    <source>
        <dbReference type="EMBL" id="MDQ9093260.1"/>
    </source>
</evidence>
<dbReference type="InterPro" id="IPR000182">
    <property type="entry name" value="GNAT_dom"/>
</dbReference>
<comment type="caution">
    <text evidence="2">The sequence shown here is derived from an EMBL/GenBank/DDBJ whole genome shotgun (WGS) entry which is preliminary data.</text>
</comment>
<feature type="domain" description="N-acetyltransferase" evidence="1">
    <location>
        <begin position="6"/>
        <end position="138"/>
    </location>
</feature>
<reference evidence="2 3" key="1">
    <citation type="submission" date="2023-08" db="EMBL/GenBank/DDBJ databases">
        <title>Pseudoalteromonas haloplanktis LL1 genome.</title>
        <authorList>
            <person name="Wu S."/>
        </authorList>
    </citation>
    <scope>NUCLEOTIDE SEQUENCE [LARGE SCALE GENOMIC DNA]</scope>
    <source>
        <strain evidence="2 3">LL1</strain>
    </source>
</reference>
<protein>
    <submittedName>
        <fullName evidence="2">GNAT family N-acetyltransferase</fullName>
        <ecNumber evidence="2">2.3.1.-</ecNumber>
    </submittedName>
</protein>
<accession>A0ABU1BFY9</accession>
<dbReference type="PANTHER" id="PTHR47237">
    <property type="entry name" value="SLL0310 PROTEIN"/>
    <property type="match status" value="1"/>
</dbReference>
<dbReference type="Gene3D" id="3.40.630.30">
    <property type="match status" value="1"/>
</dbReference>
<dbReference type="EMBL" id="JAVIFY010000013">
    <property type="protein sequence ID" value="MDQ9093260.1"/>
    <property type="molecule type" value="Genomic_DNA"/>
</dbReference>
<dbReference type="Gene3D" id="3.40.630.90">
    <property type="match status" value="1"/>
</dbReference>
<keyword evidence="3" id="KW-1185">Reference proteome</keyword>
<gene>
    <name evidence="2" type="ORF">RC083_16910</name>
</gene>
<dbReference type="SUPFAM" id="SSF55729">
    <property type="entry name" value="Acyl-CoA N-acyltransferases (Nat)"/>
    <property type="match status" value="1"/>
</dbReference>
<organism evidence="2 3">
    <name type="scientific">Pseudoalteromonas haloplanktis</name>
    <name type="common">Alteromonas haloplanktis</name>
    <dbReference type="NCBI Taxonomy" id="228"/>
    <lineage>
        <taxon>Bacteria</taxon>
        <taxon>Pseudomonadati</taxon>
        <taxon>Pseudomonadota</taxon>
        <taxon>Gammaproteobacteria</taxon>
        <taxon>Alteromonadales</taxon>
        <taxon>Pseudoalteromonadaceae</taxon>
        <taxon>Pseudoalteromonas</taxon>
    </lineage>
</organism>